<name>A0A1H1FFC4_9FLAO</name>
<protein>
    <submittedName>
        <fullName evidence="3">AraC-type DNA-binding protein</fullName>
    </submittedName>
</protein>
<gene>
    <name evidence="3" type="ORF">SAMN05421664_3036</name>
</gene>
<dbReference type="SMART" id="SM00342">
    <property type="entry name" value="HTH_ARAC"/>
    <property type="match status" value="1"/>
</dbReference>
<dbReference type="SMART" id="SM00028">
    <property type="entry name" value="TPR"/>
    <property type="match status" value="4"/>
</dbReference>
<keyword evidence="4" id="KW-1185">Reference proteome</keyword>
<dbReference type="STRING" id="311333.SAMN05421664_3036"/>
<evidence type="ECO:0000313" key="4">
    <source>
        <dbReference type="Proteomes" id="UP000199627"/>
    </source>
</evidence>
<dbReference type="InterPro" id="IPR018060">
    <property type="entry name" value="HTH_AraC"/>
</dbReference>
<dbReference type="InterPro" id="IPR011990">
    <property type="entry name" value="TPR-like_helical_dom_sf"/>
</dbReference>
<evidence type="ECO:0000259" key="2">
    <source>
        <dbReference type="PROSITE" id="PS01124"/>
    </source>
</evidence>
<dbReference type="RefSeq" id="WP_089756550.1">
    <property type="nucleotide sequence ID" value="NZ_FNKL01000004.1"/>
</dbReference>
<proteinExistence type="predicted"/>
<dbReference type="SUPFAM" id="SSF48452">
    <property type="entry name" value="TPR-like"/>
    <property type="match status" value="1"/>
</dbReference>
<dbReference type="Gene3D" id="1.10.10.60">
    <property type="entry name" value="Homeodomain-like"/>
    <property type="match status" value="1"/>
</dbReference>
<dbReference type="EMBL" id="FNKL01000004">
    <property type="protein sequence ID" value="SDQ99631.1"/>
    <property type="molecule type" value="Genomic_DNA"/>
</dbReference>
<dbReference type="GO" id="GO:0043565">
    <property type="term" value="F:sequence-specific DNA binding"/>
    <property type="evidence" value="ECO:0007669"/>
    <property type="project" value="InterPro"/>
</dbReference>
<dbReference type="Proteomes" id="UP000199627">
    <property type="component" value="Unassembled WGS sequence"/>
</dbReference>
<feature type="transmembrane region" description="Helical" evidence="1">
    <location>
        <begin position="383"/>
        <end position="403"/>
    </location>
</feature>
<keyword evidence="3" id="KW-0238">DNA-binding</keyword>
<evidence type="ECO:0000256" key="1">
    <source>
        <dbReference type="SAM" id="Phobius"/>
    </source>
</evidence>
<dbReference type="Gene3D" id="1.25.40.10">
    <property type="entry name" value="Tetratricopeptide repeat domain"/>
    <property type="match status" value="2"/>
</dbReference>
<sequence length="566" mass="66867">MHYHNRILLLIFNLFFSVLYGREQQRSYKEISALFEGYTENDERAMVFVNLYIEKAKKDRNYKKLIRGYEEAIYYTKKSARKLLYADSTIVTALKSNDPDQISRAYLGKGIVYYYNRRQYKPALDEYLKAFKYSKNSEDDYLKNKVIYHLGMVKSYLGYYKEAAGHFEQAADFFEINAKESDDRNIRLNNESGYFNSIYRLSTCYKNLKFYNKEDSLITIGLNRLHNVSELSAELGYFQKGKGIQLLRKGNPDGALEHLKLSRNILIRNQDYASLTTVYFYLGKLYWAKGNKTESLNYFKKVDSLVNKFWFVTPEIRSNYEYLINDSKQRKNSKDQLYYTNQLLKADSIINVDFAMLSSKIYQEYDTETLLDERRKLVRDHQIIWYISISAGVSIVSFLIWRFRKREQKLTARYQELLEKFNAQKDISSFDVLSSVATGETSLYSLELIDQIKADLKIFEDRKDFLKPNLTLPIVAKMIGSNRTHLSYVLNVHFDVTFPTYLKALRIRYITNLLLEDHKYLSYKIEALAKKCGMANRQLFTAHFLEINGIKPNDFIRKRQEELKKI</sequence>
<evidence type="ECO:0000313" key="3">
    <source>
        <dbReference type="EMBL" id="SDQ99631.1"/>
    </source>
</evidence>
<reference evidence="4" key="1">
    <citation type="submission" date="2016-10" db="EMBL/GenBank/DDBJ databases">
        <authorList>
            <person name="Varghese N."/>
            <person name="Submissions S."/>
        </authorList>
    </citation>
    <scope>NUCLEOTIDE SEQUENCE [LARGE SCALE GENOMIC DNA]</scope>
    <source>
        <strain evidence="4">DSM 17072</strain>
    </source>
</reference>
<feature type="domain" description="HTH araC/xylS-type" evidence="2">
    <location>
        <begin position="462"/>
        <end position="558"/>
    </location>
</feature>
<dbReference type="PROSITE" id="PS01124">
    <property type="entry name" value="HTH_ARAC_FAMILY_2"/>
    <property type="match status" value="1"/>
</dbReference>
<dbReference type="OrthoDB" id="5295174at2"/>
<keyword evidence="1" id="KW-1133">Transmembrane helix</keyword>
<dbReference type="InterPro" id="IPR019734">
    <property type="entry name" value="TPR_rpt"/>
</dbReference>
<dbReference type="AlphaFoldDB" id="A0A1H1FFC4"/>
<accession>A0A1H1FFC4</accession>
<keyword evidence="1" id="KW-0812">Transmembrane</keyword>
<keyword evidence="1" id="KW-0472">Membrane</keyword>
<organism evidence="3 4">
    <name type="scientific">Chryseobacterium soldanellicola</name>
    <dbReference type="NCBI Taxonomy" id="311333"/>
    <lineage>
        <taxon>Bacteria</taxon>
        <taxon>Pseudomonadati</taxon>
        <taxon>Bacteroidota</taxon>
        <taxon>Flavobacteriia</taxon>
        <taxon>Flavobacteriales</taxon>
        <taxon>Weeksellaceae</taxon>
        <taxon>Chryseobacterium group</taxon>
        <taxon>Chryseobacterium</taxon>
    </lineage>
</organism>
<dbReference type="GO" id="GO:0003700">
    <property type="term" value="F:DNA-binding transcription factor activity"/>
    <property type="evidence" value="ECO:0007669"/>
    <property type="project" value="InterPro"/>
</dbReference>